<dbReference type="AlphaFoldDB" id="A0AAV1SQJ7"/>
<evidence type="ECO:0000256" key="1">
    <source>
        <dbReference type="SAM" id="Phobius"/>
    </source>
</evidence>
<keyword evidence="3" id="KW-1185">Reference proteome</keyword>
<organism evidence="2 3">
    <name type="scientific">Dovyalis caffra</name>
    <dbReference type="NCBI Taxonomy" id="77055"/>
    <lineage>
        <taxon>Eukaryota</taxon>
        <taxon>Viridiplantae</taxon>
        <taxon>Streptophyta</taxon>
        <taxon>Embryophyta</taxon>
        <taxon>Tracheophyta</taxon>
        <taxon>Spermatophyta</taxon>
        <taxon>Magnoliopsida</taxon>
        <taxon>eudicotyledons</taxon>
        <taxon>Gunneridae</taxon>
        <taxon>Pentapetalae</taxon>
        <taxon>rosids</taxon>
        <taxon>fabids</taxon>
        <taxon>Malpighiales</taxon>
        <taxon>Salicaceae</taxon>
        <taxon>Flacourtieae</taxon>
        <taxon>Dovyalis</taxon>
    </lineage>
</organism>
<protein>
    <submittedName>
        <fullName evidence="2">Uncharacterized protein</fullName>
    </submittedName>
</protein>
<keyword evidence="1" id="KW-0812">Transmembrane</keyword>
<name>A0AAV1SQJ7_9ROSI</name>
<evidence type="ECO:0000313" key="3">
    <source>
        <dbReference type="Proteomes" id="UP001314170"/>
    </source>
</evidence>
<feature type="transmembrane region" description="Helical" evidence="1">
    <location>
        <begin position="57"/>
        <end position="82"/>
    </location>
</feature>
<proteinExistence type="predicted"/>
<dbReference type="Proteomes" id="UP001314170">
    <property type="component" value="Unassembled WGS sequence"/>
</dbReference>
<dbReference type="EMBL" id="CAWUPB010001194">
    <property type="protein sequence ID" value="CAK7354042.1"/>
    <property type="molecule type" value="Genomic_DNA"/>
</dbReference>
<evidence type="ECO:0000313" key="2">
    <source>
        <dbReference type="EMBL" id="CAK7354042.1"/>
    </source>
</evidence>
<keyword evidence="1" id="KW-1133">Transmembrane helix</keyword>
<comment type="caution">
    <text evidence="2">The sequence shown here is derived from an EMBL/GenBank/DDBJ whole genome shotgun (WGS) entry which is preliminary data.</text>
</comment>
<reference evidence="2 3" key="1">
    <citation type="submission" date="2024-01" db="EMBL/GenBank/DDBJ databases">
        <authorList>
            <person name="Waweru B."/>
        </authorList>
    </citation>
    <scope>NUCLEOTIDE SEQUENCE [LARGE SCALE GENOMIC DNA]</scope>
</reference>
<keyword evidence="1" id="KW-0472">Membrane</keyword>
<gene>
    <name evidence="2" type="ORF">DCAF_LOCUS25037</name>
</gene>
<dbReference type="PANTHER" id="PTHR35755:SF3">
    <property type="entry name" value="EXPRESSED PROTEIN"/>
    <property type="match status" value="1"/>
</dbReference>
<sequence>MADIKLQPNSISVSTKQNPVKLPVFFFKLSRSTPAKPCSSHSQSPSKMAKDTMPRPWFLDLVPLLVVLLAAVHVLALAYWIYRLATEKQPQRRFSSLVYALDYKIDADIVIDSCHCESKHVFSGLVCVMLNSGCMEKLDIFSGHMNFQFDGNVGTIMSGCFIKVPSKVSLVVLNCNVSHEAYEPVSNVPPNACLVMGIADFQTSVIRLLAMGVADGQCMMCLIGRICFGLIYICALETRELLSKVDNEWPLLLGPSLLVGSVSTIMSGEENHYGRG</sequence>
<accession>A0AAV1SQJ7</accession>
<dbReference type="PANTHER" id="PTHR35755">
    <property type="entry name" value="PROTEIN, PUTATIVE-RELATED"/>
    <property type="match status" value="1"/>
</dbReference>